<proteinExistence type="predicted"/>
<keyword evidence="2" id="KW-1185">Reference proteome</keyword>
<evidence type="ECO:0008006" key="3">
    <source>
        <dbReference type="Google" id="ProtNLM"/>
    </source>
</evidence>
<accession>A0A939G6V4</accession>
<protein>
    <recommendedName>
        <fullName evidence="3">Neuropeptide-like protein 29</fullName>
    </recommendedName>
</protein>
<dbReference type="RefSeq" id="WP_207336914.1">
    <property type="nucleotide sequence ID" value="NZ_JAFMYU010000015.1"/>
</dbReference>
<name>A0A939G6V4_9BACT</name>
<evidence type="ECO:0000313" key="2">
    <source>
        <dbReference type="Proteomes" id="UP000664795"/>
    </source>
</evidence>
<organism evidence="1 2">
    <name type="scientific">Fibrella aquatilis</name>
    <dbReference type="NCBI Taxonomy" id="2817059"/>
    <lineage>
        <taxon>Bacteria</taxon>
        <taxon>Pseudomonadati</taxon>
        <taxon>Bacteroidota</taxon>
        <taxon>Cytophagia</taxon>
        <taxon>Cytophagales</taxon>
        <taxon>Spirosomataceae</taxon>
        <taxon>Fibrella</taxon>
    </lineage>
</organism>
<comment type="caution">
    <text evidence="1">The sequence shown here is derived from an EMBL/GenBank/DDBJ whole genome shotgun (WGS) entry which is preliminary data.</text>
</comment>
<evidence type="ECO:0000313" key="1">
    <source>
        <dbReference type="EMBL" id="MBO0932956.1"/>
    </source>
</evidence>
<sequence length="88" mass="9959">MKNSSLIYTALSLVLVLTLWSCGPSYVGVRTGYGPGYYGARPYGYGYRPPVIIAPRPYVVRPYYRGPSYGYRNYGPRYGGFGSRRGWR</sequence>
<reference evidence="1 2" key="1">
    <citation type="submission" date="2021-03" db="EMBL/GenBank/DDBJ databases">
        <title>Fibrella sp. HMF5036 genome sequencing and assembly.</title>
        <authorList>
            <person name="Kang H."/>
            <person name="Kim H."/>
            <person name="Bae S."/>
            <person name="Joh K."/>
        </authorList>
    </citation>
    <scope>NUCLEOTIDE SEQUENCE [LARGE SCALE GENOMIC DNA]</scope>
    <source>
        <strain evidence="1 2">HMF5036</strain>
    </source>
</reference>
<dbReference type="EMBL" id="JAFMYU010000015">
    <property type="protein sequence ID" value="MBO0932956.1"/>
    <property type="molecule type" value="Genomic_DNA"/>
</dbReference>
<gene>
    <name evidence="1" type="ORF">J2I48_18250</name>
</gene>
<dbReference type="Proteomes" id="UP000664795">
    <property type="component" value="Unassembled WGS sequence"/>
</dbReference>
<dbReference type="AlphaFoldDB" id="A0A939G6V4"/>